<reference evidence="2 3" key="1">
    <citation type="submission" date="2017-02" db="EMBL/GenBank/DDBJ databases">
        <authorList>
            <person name="Peterson S.W."/>
        </authorList>
    </citation>
    <scope>NUCLEOTIDE SEQUENCE [LARGE SCALE GENOMIC DNA]</scope>
    <source>
        <strain evidence="2 3">DSM 22323</strain>
    </source>
</reference>
<evidence type="ECO:0000313" key="3">
    <source>
        <dbReference type="Proteomes" id="UP000191112"/>
    </source>
</evidence>
<dbReference type="PROSITE" id="PS51257">
    <property type="entry name" value="PROKAR_LIPOPROTEIN"/>
    <property type="match status" value="1"/>
</dbReference>
<evidence type="ECO:0000313" key="2">
    <source>
        <dbReference type="EMBL" id="SKB94731.1"/>
    </source>
</evidence>
<protein>
    <recommendedName>
        <fullName evidence="4">Lipoprotein</fullName>
    </recommendedName>
</protein>
<evidence type="ECO:0000256" key="1">
    <source>
        <dbReference type="SAM" id="MobiDB-lite"/>
    </source>
</evidence>
<feature type="region of interest" description="Disordered" evidence="1">
    <location>
        <begin position="193"/>
        <end position="217"/>
    </location>
</feature>
<accession>A0A1T5FEY5</accession>
<organism evidence="2 3">
    <name type="scientific">Soonwooa buanensis</name>
    <dbReference type="NCBI Taxonomy" id="619805"/>
    <lineage>
        <taxon>Bacteria</taxon>
        <taxon>Pseudomonadati</taxon>
        <taxon>Bacteroidota</taxon>
        <taxon>Flavobacteriia</taxon>
        <taxon>Flavobacteriales</taxon>
        <taxon>Weeksellaceae</taxon>
        <taxon>Chryseobacterium group</taxon>
        <taxon>Soonwooa</taxon>
    </lineage>
</organism>
<keyword evidence="3" id="KW-1185">Reference proteome</keyword>
<dbReference type="EMBL" id="FUYZ01000006">
    <property type="protein sequence ID" value="SKB94731.1"/>
    <property type="molecule type" value="Genomic_DNA"/>
</dbReference>
<evidence type="ECO:0008006" key="4">
    <source>
        <dbReference type="Google" id="ProtNLM"/>
    </source>
</evidence>
<sequence>MRSKILSIFIAIFVSISIISCNKKYEGESNINDVKYKNNRNTIPSAKMDSAQAINIITKQKIQDLLDLSTLYISGNKDTEIDSVIYAQMQSYFLKTDSTQLKPLFKDLDSLKVRYASINNLNIERKITEKDTFDVAKFNVEYYNSKKAFIGSYDRNAEYVLKSMPAKDNNEFKFYFKNFYTDLNKKKDSISVQTESTQATSKEQKSQSKAEKSIKKK</sequence>
<gene>
    <name evidence="2" type="ORF">SAMN05660477_02006</name>
</gene>
<dbReference type="RefSeq" id="WP_245797177.1">
    <property type="nucleotide sequence ID" value="NZ_FUYZ01000006.1"/>
</dbReference>
<name>A0A1T5FEY5_9FLAO</name>
<dbReference type="AlphaFoldDB" id="A0A1T5FEY5"/>
<proteinExistence type="predicted"/>
<feature type="compositionally biased region" description="Basic and acidic residues" evidence="1">
    <location>
        <begin position="202"/>
        <end position="217"/>
    </location>
</feature>
<dbReference type="Proteomes" id="UP000191112">
    <property type="component" value="Unassembled WGS sequence"/>
</dbReference>
<dbReference type="STRING" id="619805.SAMN05660477_02006"/>